<keyword evidence="6 7" id="KW-0472">Membrane</keyword>
<dbReference type="InterPro" id="IPR000515">
    <property type="entry name" value="MetI-like"/>
</dbReference>
<feature type="transmembrane region" description="Helical" evidence="7">
    <location>
        <begin position="212"/>
        <end position="234"/>
    </location>
</feature>
<evidence type="ECO:0000256" key="5">
    <source>
        <dbReference type="ARBA" id="ARBA00022989"/>
    </source>
</evidence>
<evidence type="ECO:0000256" key="4">
    <source>
        <dbReference type="ARBA" id="ARBA00022692"/>
    </source>
</evidence>
<evidence type="ECO:0000259" key="8">
    <source>
        <dbReference type="PROSITE" id="PS50928"/>
    </source>
</evidence>
<dbReference type="Proteomes" id="UP000267798">
    <property type="component" value="Unassembled WGS sequence"/>
</dbReference>
<evidence type="ECO:0000256" key="3">
    <source>
        <dbReference type="ARBA" id="ARBA00022475"/>
    </source>
</evidence>
<reference evidence="9 10" key="1">
    <citation type="submission" date="2018-09" db="EMBL/GenBank/DDBJ databases">
        <title>Paenibacillus aracenensis nov. sp. isolated from a cave in southern Spain.</title>
        <authorList>
            <person name="Jurado V."/>
            <person name="Gutierrez-Patricio S."/>
            <person name="Gonzalez-Pimentel J.L."/>
            <person name="Miller A.Z."/>
            <person name="Laiz L."/>
            <person name="Saiz-Jimenez C."/>
        </authorList>
    </citation>
    <scope>NUCLEOTIDE SEQUENCE [LARGE SCALE GENOMIC DNA]</scope>
    <source>
        <strain evidence="9 10">JCM 19203</strain>
    </source>
</reference>
<proteinExistence type="inferred from homology"/>
<evidence type="ECO:0000256" key="2">
    <source>
        <dbReference type="ARBA" id="ARBA00022448"/>
    </source>
</evidence>
<comment type="similarity">
    <text evidence="7">Belongs to the binding-protein-dependent transport system permease family.</text>
</comment>
<protein>
    <submittedName>
        <fullName evidence="9">Sugar ABC transporter permease</fullName>
    </submittedName>
</protein>
<dbReference type="EMBL" id="QXQB01000003">
    <property type="protein sequence ID" value="RJX38955.1"/>
    <property type="molecule type" value="Genomic_DNA"/>
</dbReference>
<feature type="transmembrane region" description="Helical" evidence="7">
    <location>
        <begin position="12"/>
        <end position="37"/>
    </location>
</feature>
<feature type="transmembrane region" description="Helical" evidence="7">
    <location>
        <begin position="68"/>
        <end position="94"/>
    </location>
</feature>
<dbReference type="SUPFAM" id="SSF161098">
    <property type="entry name" value="MetI-like"/>
    <property type="match status" value="1"/>
</dbReference>
<evidence type="ECO:0000256" key="6">
    <source>
        <dbReference type="ARBA" id="ARBA00023136"/>
    </source>
</evidence>
<keyword evidence="2 7" id="KW-0813">Transport</keyword>
<feature type="domain" description="ABC transmembrane type-1" evidence="8">
    <location>
        <begin position="69"/>
        <end position="278"/>
    </location>
</feature>
<dbReference type="CDD" id="cd06261">
    <property type="entry name" value="TM_PBP2"/>
    <property type="match status" value="1"/>
</dbReference>
<sequence length="292" mass="32583">MMTTKGDKSKLLILPALIVVGIVTQIPFILTIIYSFISWNVKRPDLGISFAGFSNYKKILSDGQFYQVILNSLLIVVVGLTICTVLGILFGLMLNREFKGVNLLRTLFVIPYFVMEAVVGIIWKTLMLNPSLGLNYYISNALGLEPIDFFGKYALLTIMLLIIWQWTPFFFLIIMSGLQNMPSEILESARIDGATGWKLLLHIQLPLIRDHINVAMTLGLINILKVFGLIYVTTSGGPGSSSSNLPYYSYKALFYDWNVGTAAAIAVVTVALTLIVVQRFYGFMNKNNSKNI</sequence>
<keyword evidence="10" id="KW-1185">Reference proteome</keyword>
<evidence type="ECO:0000256" key="7">
    <source>
        <dbReference type="RuleBase" id="RU363032"/>
    </source>
</evidence>
<gene>
    <name evidence="9" type="ORF">D3P09_15710</name>
</gene>
<name>A0A3A6PE76_9BACL</name>
<dbReference type="InterPro" id="IPR050809">
    <property type="entry name" value="UgpAE/MalFG_permease"/>
</dbReference>
<feature type="transmembrane region" description="Helical" evidence="7">
    <location>
        <begin position="106"/>
        <end position="126"/>
    </location>
</feature>
<dbReference type="GO" id="GO:0005886">
    <property type="term" value="C:plasma membrane"/>
    <property type="evidence" value="ECO:0007669"/>
    <property type="project" value="UniProtKB-SubCell"/>
</dbReference>
<dbReference type="RefSeq" id="WP_120111842.1">
    <property type="nucleotide sequence ID" value="NZ_QXQB01000003.1"/>
</dbReference>
<keyword evidence="5 7" id="KW-1133">Transmembrane helix</keyword>
<dbReference type="AlphaFoldDB" id="A0A3A6PE76"/>
<organism evidence="9 10">
    <name type="scientific">Paenibacillus pinisoli</name>
    <dbReference type="NCBI Taxonomy" id="1276110"/>
    <lineage>
        <taxon>Bacteria</taxon>
        <taxon>Bacillati</taxon>
        <taxon>Bacillota</taxon>
        <taxon>Bacilli</taxon>
        <taxon>Bacillales</taxon>
        <taxon>Paenibacillaceae</taxon>
        <taxon>Paenibacillus</taxon>
    </lineage>
</organism>
<dbReference type="PANTHER" id="PTHR43227">
    <property type="entry name" value="BLL4140 PROTEIN"/>
    <property type="match status" value="1"/>
</dbReference>
<evidence type="ECO:0000313" key="10">
    <source>
        <dbReference type="Proteomes" id="UP000267798"/>
    </source>
</evidence>
<dbReference type="GO" id="GO:0055085">
    <property type="term" value="P:transmembrane transport"/>
    <property type="evidence" value="ECO:0007669"/>
    <property type="project" value="InterPro"/>
</dbReference>
<dbReference type="OrthoDB" id="9783714at2"/>
<dbReference type="InterPro" id="IPR035906">
    <property type="entry name" value="MetI-like_sf"/>
</dbReference>
<dbReference type="Pfam" id="PF00528">
    <property type="entry name" value="BPD_transp_1"/>
    <property type="match status" value="1"/>
</dbReference>
<feature type="transmembrane region" description="Helical" evidence="7">
    <location>
        <begin position="254"/>
        <end position="277"/>
    </location>
</feature>
<accession>A0A3A6PE76</accession>
<comment type="subcellular location">
    <subcellularLocation>
        <location evidence="1 7">Cell membrane</location>
        <topology evidence="1 7">Multi-pass membrane protein</topology>
    </subcellularLocation>
</comment>
<dbReference type="PANTHER" id="PTHR43227:SF11">
    <property type="entry name" value="BLL4140 PROTEIN"/>
    <property type="match status" value="1"/>
</dbReference>
<dbReference type="PROSITE" id="PS50928">
    <property type="entry name" value="ABC_TM1"/>
    <property type="match status" value="1"/>
</dbReference>
<evidence type="ECO:0000256" key="1">
    <source>
        <dbReference type="ARBA" id="ARBA00004651"/>
    </source>
</evidence>
<feature type="transmembrane region" description="Helical" evidence="7">
    <location>
        <begin position="153"/>
        <end position="174"/>
    </location>
</feature>
<evidence type="ECO:0000313" key="9">
    <source>
        <dbReference type="EMBL" id="RJX38955.1"/>
    </source>
</evidence>
<dbReference type="Gene3D" id="1.10.3720.10">
    <property type="entry name" value="MetI-like"/>
    <property type="match status" value="1"/>
</dbReference>
<keyword evidence="4 7" id="KW-0812">Transmembrane</keyword>
<keyword evidence="3" id="KW-1003">Cell membrane</keyword>
<comment type="caution">
    <text evidence="9">The sequence shown here is derived from an EMBL/GenBank/DDBJ whole genome shotgun (WGS) entry which is preliminary data.</text>
</comment>